<evidence type="ECO:0000256" key="2">
    <source>
        <dbReference type="ARBA" id="ARBA00022490"/>
    </source>
</evidence>
<reference evidence="5" key="1">
    <citation type="submission" date="2022-01" db="EMBL/GenBank/DDBJ databases">
        <authorList>
            <person name="King R."/>
        </authorList>
    </citation>
    <scope>NUCLEOTIDE SEQUENCE</scope>
</reference>
<keyword evidence="2" id="KW-0963">Cytoplasm</keyword>
<accession>A0A9N9MFT3</accession>
<proteinExistence type="predicted"/>
<dbReference type="Gene3D" id="2.60.120.650">
    <property type="entry name" value="Cupin"/>
    <property type="match status" value="1"/>
</dbReference>
<dbReference type="InterPro" id="IPR003347">
    <property type="entry name" value="JmjC_dom"/>
</dbReference>
<dbReference type="PANTHER" id="PTHR12461">
    <property type="entry name" value="HYPOXIA-INDUCIBLE FACTOR 1 ALPHA INHIBITOR-RELATED"/>
    <property type="match status" value="1"/>
</dbReference>
<gene>
    <name evidence="5" type="ORF">CEUTPL_LOCUS4597</name>
</gene>
<dbReference type="InterPro" id="IPR041667">
    <property type="entry name" value="Cupin_8"/>
</dbReference>
<dbReference type="Proteomes" id="UP001152799">
    <property type="component" value="Chromosome 16"/>
</dbReference>
<dbReference type="SUPFAM" id="SSF51197">
    <property type="entry name" value="Clavaminate synthase-like"/>
    <property type="match status" value="1"/>
</dbReference>
<comment type="subcellular location">
    <subcellularLocation>
        <location evidence="1">Cytoplasm</location>
    </subcellularLocation>
</comment>
<dbReference type="PANTHER" id="PTHR12461:SF43">
    <property type="entry name" value="HSPB1-ASSOCIATED PROTEIN 1"/>
    <property type="match status" value="1"/>
</dbReference>
<dbReference type="PROSITE" id="PS51184">
    <property type="entry name" value="JMJC"/>
    <property type="match status" value="1"/>
</dbReference>
<dbReference type="GO" id="GO:0005737">
    <property type="term" value="C:cytoplasm"/>
    <property type="evidence" value="ECO:0007669"/>
    <property type="project" value="UniProtKB-SubCell"/>
</dbReference>
<evidence type="ECO:0000259" key="4">
    <source>
        <dbReference type="PROSITE" id="PS51184"/>
    </source>
</evidence>
<dbReference type="Pfam" id="PF13621">
    <property type="entry name" value="Cupin_8"/>
    <property type="match status" value="1"/>
</dbReference>
<sequence length="343" mass="40168">MDLKQLILDTDCPLVIKNRSKCNLLSWTIEDWTKAVGQDLLEIRCGKTSFTEEPQWDKTCTIKKVQFKDFFEEKPGEFWYFDYKHLCQWFKDKEDLRQQIDWSELGFPELKADDSTIWIGTKGAHTPCHQDTYGTNMVLQLYGKKLWLLWPPGTPDLNPTRFPFEESSIFSKLNFFSPNFQPSNGCFMTILEPGDVLVVPHKWWHYVENLEFSISVNAWLPHCRDNFERIKESVATILMKQFYNSDSLISINEALNIIQASKSKKSEKENRKIIKNDKDANIVSLQWLNETEFNEFLKNQKNRFKKEEEVTSTGQSKTSLHDLLDAIMSDDVLDLIANKLIKN</sequence>
<dbReference type="EMBL" id="OU892292">
    <property type="protein sequence ID" value="CAG9763949.1"/>
    <property type="molecule type" value="Genomic_DNA"/>
</dbReference>
<dbReference type="AlphaFoldDB" id="A0A9N9MFT3"/>
<feature type="domain" description="JmjC" evidence="4">
    <location>
        <begin position="81"/>
        <end position="235"/>
    </location>
</feature>
<evidence type="ECO:0000313" key="6">
    <source>
        <dbReference type="Proteomes" id="UP001152799"/>
    </source>
</evidence>
<dbReference type="OrthoDB" id="438164at2759"/>
<keyword evidence="6" id="KW-1185">Reference proteome</keyword>
<evidence type="ECO:0000313" key="5">
    <source>
        <dbReference type="EMBL" id="CAG9763949.1"/>
    </source>
</evidence>
<dbReference type="SMART" id="SM00558">
    <property type="entry name" value="JmjC"/>
    <property type="match status" value="1"/>
</dbReference>
<name>A0A9N9MFT3_9CUCU</name>
<evidence type="ECO:0000256" key="3">
    <source>
        <dbReference type="ARBA" id="ARBA00037342"/>
    </source>
</evidence>
<protein>
    <recommendedName>
        <fullName evidence="4">JmjC domain-containing protein</fullName>
    </recommendedName>
</protein>
<comment type="function">
    <text evidence="3">May play a role in cellular stress response.</text>
</comment>
<evidence type="ECO:0000256" key="1">
    <source>
        <dbReference type="ARBA" id="ARBA00004496"/>
    </source>
</evidence>
<organism evidence="5 6">
    <name type="scientific">Ceutorhynchus assimilis</name>
    <name type="common">cabbage seed weevil</name>
    <dbReference type="NCBI Taxonomy" id="467358"/>
    <lineage>
        <taxon>Eukaryota</taxon>
        <taxon>Metazoa</taxon>
        <taxon>Ecdysozoa</taxon>
        <taxon>Arthropoda</taxon>
        <taxon>Hexapoda</taxon>
        <taxon>Insecta</taxon>
        <taxon>Pterygota</taxon>
        <taxon>Neoptera</taxon>
        <taxon>Endopterygota</taxon>
        <taxon>Coleoptera</taxon>
        <taxon>Polyphaga</taxon>
        <taxon>Cucujiformia</taxon>
        <taxon>Curculionidae</taxon>
        <taxon>Ceutorhynchinae</taxon>
        <taxon>Ceutorhynchus</taxon>
    </lineage>
</organism>